<dbReference type="GeneID" id="89989581"/>
<keyword evidence="2" id="KW-1185">Reference proteome</keyword>
<proteinExistence type="predicted"/>
<evidence type="ECO:0000313" key="1">
    <source>
        <dbReference type="EMBL" id="WVO21499.1"/>
    </source>
</evidence>
<reference evidence="1 2" key="1">
    <citation type="submission" date="2024-01" db="EMBL/GenBank/DDBJ databases">
        <title>Comparative genomics of Cryptococcus and Kwoniella reveals pathogenesis evolution and contrasting modes of karyotype evolution via chromosome fusion or intercentromeric recombination.</title>
        <authorList>
            <person name="Coelho M.A."/>
            <person name="David-Palma M."/>
            <person name="Shea T."/>
            <person name="Bowers K."/>
            <person name="McGinley-Smith S."/>
            <person name="Mohammad A.W."/>
            <person name="Gnirke A."/>
            <person name="Yurkov A.M."/>
            <person name="Nowrousian M."/>
            <person name="Sun S."/>
            <person name="Cuomo C.A."/>
            <person name="Heitman J."/>
        </authorList>
    </citation>
    <scope>NUCLEOTIDE SEQUENCE [LARGE SCALE GENOMIC DNA]</scope>
    <source>
        <strain evidence="1 2">7685027</strain>
    </source>
</reference>
<evidence type="ECO:0000313" key="2">
    <source>
        <dbReference type="Proteomes" id="UP001432216"/>
    </source>
</evidence>
<dbReference type="Proteomes" id="UP001432216">
    <property type="component" value="Chromosome 4"/>
</dbReference>
<protein>
    <submittedName>
        <fullName evidence="1">Uncharacterized protein</fullName>
    </submittedName>
</protein>
<dbReference type="EMBL" id="CP143809">
    <property type="protein sequence ID" value="WVO21499.1"/>
    <property type="molecule type" value="Genomic_DNA"/>
</dbReference>
<accession>A0ABZ2ATB8</accession>
<sequence>MITNLFLHVKSLPDSFWRSAHRSSCSIEHGIQFALQGAAGSDSHAIALICLRRKTSINFLGENFKRSNELCTVDCD</sequence>
<organism evidence="1 2">
    <name type="scientific">Cryptococcus decagattii</name>
    <dbReference type="NCBI Taxonomy" id="1859122"/>
    <lineage>
        <taxon>Eukaryota</taxon>
        <taxon>Fungi</taxon>
        <taxon>Dikarya</taxon>
        <taxon>Basidiomycota</taxon>
        <taxon>Agaricomycotina</taxon>
        <taxon>Tremellomycetes</taxon>
        <taxon>Tremellales</taxon>
        <taxon>Cryptococcaceae</taxon>
        <taxon>Cryptococcus</taxon>
        <taxon>Cryptococcus gattii species complex</taxon>
    </lineage>
</organism>
<gene>
    <name evidence="1" type="ORF">IAS62_002808</name>
</gene>
<name>A0ABZ2ATB8_9TREE</name>
<dbReference type="RefSeq" id="XP_064720738.1">
    <property type="nucleotide sequence ID" value="XM_064864666.1"/>
</dbReference>